<comment type="caution">
    <text evidence="3">The sequence shown here is derived from an EMBL/GenBank/DDBJ whole genome shotgun (WGS) entry which is preliminary data.</text>
</comment>
<organism evidence="3 4">
    <name type="scientific">Exocentrus adspersus</name>
    <dbReference type="NCBI Taxonomy" id="1586481"/>
    <lineage>
        <taxon>Eukaryota</taxon>
        <taxon>Metazoa</taxon>
        <taxon>Ecdysozoa</taxon>
        <taxon>Arthropoda</taxon>
        <taxon>Hexapoda</taxon>
        <taxon>Insecta</taxon>
        <taxon>Pterygota</taxon>
        <taxon>Neoptera</taxon>
        <taxon>Endopterygota</taxon>
        <taxon>Coleoptera</taxon>
        <taxon>Polyphaga</taxon>
        <taxon>Cucujiformia</taxon>
        <taxon>Chrysomeloidea</taxon>
        <taxon>Cerambycidae</taxon>
        <taxon>Lamiinae</taxon>
        <taxon>Acanthocinini</taxon>
        <taxon>Exocentrus</taxon>
    </lineage>
</organism>
<protein>
    <submittedName>
        <fullName evidence="3">Uncharacterized protein</fullName>
    </submittedName>
</protein>
<accession>A0AAV8VZI4</accession>
<feature type="region of interest" description="Disordered" evidence="1">
    <location>
        <begin position="1"/>
        <end position="35"/>
    </location>
</feature>
<feature type="region of interest" description="Disordered" evidence="1">
    <location>
        <begin position="114"/>
        <end position="168"/>
    </location>
</feature>
<evidence type="ECO:0000313" key="4">
    <source>
        <dbReference type="Proteomes" id="UP001159042"/>
    </source>
</evidence>
<keyword evidence="2" id="KW-0812">Transmembrane</keyword>
<feature type="compositionally biased region" description="Basic and acidic residues" evidence="1">
    <location>
        <begin position="121"/>
        <end position="130"/>
    </location>
</feature>
<sequence length="533" mass="60646">MEKEPQPESISTVTIKPEYPPSEVYGSEPPPAYHRPQSSAVQVAKIVAVTVVLVSVVLGSFILASAYVTANASCRQLEQELELLSEAADRFQPPPQPEALIQEAPLPVKRHSDPLQAEEEAPQRDAKEIETNSIDNDSDSNSDGKSSESSSYESNETEEEERTPIRFKLPLQLDFDDLAGTLIEKNQRSKMNCIVEKKRAEEVVDHQPKTIRLPFGVNLTTDPRFERLSGERMIIICESGHIQKAQPPPQPQPEEEEEEDTIMIQPVMIPIPHSPFQTHMAQQMAPVMQQQQEPQMIPMRPPMTHIHPMETMRPPMPPMMQPQVQIQPQSQPQPQPQQSEFPPNPILQHIVQQIIAQKILESEKAREEQQQQQQQPQAQMQELHPVVDIRPQHRFQAPQPAVEQRIPIPEEVLTQLNRLPNRDVIVAVSDPEADSESEEDSQEVRYMQEQRQNAVEMNGRQAYARGIPVHIPVQMMTQEQEQVPQQEQEQEPQAVASEEPRPHYVQPRSVRSVDALLKNQKREKRSCSCDCAC</sequence>
<feature type="transmembrane region" description="Helical" evidence="2">
    <location>
        <begin position="43"/>
        <end position="68"/>
    </location>
</feature>
<evidence type="ECO:0000256" key="1">
    <source>
        <dbReference type="SAM" id="MobiDB-lite"/>
    </source>
</evidence>
<keyword evidence="2" id="KW-0472">Membrane</keyword>
<dbReference type="AlphaFoldDB" id="A0AAV8VZI4"/>
<gene>
    <name evidence="3" type="ORF">NQ315_006203</name>
</gene>
<feature type="region of interest" description="Disordered" evidence="1">
    <location>
        <begin position="362"/>
        <end position="381"/>
    </location>
</feature>
<name>A0AAV8VZI4_9CUCU</name>
<evidence type="ECO:0000313" key="3">
    <source>
        <dbReference type="EMBL" id="KAJ8919675.1"/>
    </source>
</evidence>
<feature type="compositionally biased region" description="Low complexity" evidence="1">
    <location>
        <begin position="321"/>
        <end position="341"/>
    </location>
</feature>
<feature type="compositionally biased region" description="Low complexity" evidence="1">
    <location>
        <begin position="370"/>
        <end position="381"/>
    </location>
</feature>
<feature type="compositionally biased region" description="Low complexity" evidence="1">
    <location>
        <begin position="131"/>
        <end position="154"/>
    </location>
</feature>
<evidence type="ECO:0000256" key="2">
    <source>
        <dbReference type="SAM" id="Phobius"/>
    </source>
</evidence>
<dbReference type="Proteomes" id="UP001159042">
    <property type="component" value="Unassembled WGS sequence"/>
</dbReference>
<feature type="compositionally biased region" description="Low complexity" evidence="1">
    <location>
        <begin position="478"/>
        <end position="497"/>
    </location>
</feature>
<dbReference type="EMBL" id="JANEYG010000016">
    <property type="protein sequence ID" value="KAJ8919675.1"/>
    <property type="molecule type" value="Genomic_DNA"/>
</dbReference>
<feature type="region of interest" description="Disordered" evidence="1">
    <location>
        <begin position="478"/>
        <end position="513"/>
    </location>
</feature>
<keyword evidence="2" id="KW-1133">Transmembrane helix</keyword>
<proteinExistence type="predicted"/>
<reference evidence="3 4" key="1">
    <citation type="journal article" date="2023" name="Insect Mol. Biol.">
        <title>Genome sequencing provides insights into the evolution of gene families encoding plant cell wall-degrading enzymes in longhorned beetles.</title>
        <authorList>
            <person name="Shin N.R."/>
            <person name="Okamura Y."/>
            <person name="Kirsch R."/>
            <person name="Pauchet Y."/>
        </authorList>
    </citation>
    <scope>NUCLEOTIDE SEQUENCE [LARGE SCALE GENOMIC DNA]</scope>
    <source>
        <strain evidence="3">EAD_L_NR</strain>
    </source>
</reference>
<keyword evidence="4" id="KW-1185">Reference proteome</keyword>
<feature type="region of interest" description="Disordered" evidence="1">
    <location>
        <begin position="311"/>
        <end position="343"/>
    </location>
</feature>